<evidence type="ECO:0000259" key="1">
    <source>
        <dbReference type="PROSITE" id="PS51819"/>
    </source>
</evidence>
<accession>A0ABM7Q892</accession>
<name>A0ABM7Q892_9GAMM</name>
<dbReference type="InterPro" id="IPR004360">
    <property type="entry name" value="Glyas_Fos-R_dOase_dom"/>
</dbReference>
<feature type="domain" description="VOC" evidence="1">
    <location>
        <begin position="7"/>
        <end position="127"/>
    </location>
</feature>
<evidence type="ECO:0000313" key="3">
    <source>
        <dbReference type="Proteomes" id="UP000681317"/>
    </source>
</evidence>
<dbReference type="RefSeq" id="WP_213434532.1">
    <property type="nucleotide sequence ID" value="NZ_AP024545.1"/>
</dbReference>
<reference evidence="2 3" key="1">
    <citation type="submission" date="2021-03" db="EMBL/GenBank/DDBJ databases">
        <title>Complete Genome Sequences of Two Lysobacter Strains Isolated from Sea Water (Lysobacter caseinilyticus) and Soil (Lysobacter helvus) in South Korea.</title>
        <authorList>
            <person name="Watanabe Y."/>
            <person name="Arakawa K."/>
        </authorList>
    </citation>
    <scope>NUCLEOTIDE SEQUENCE [LARGE SCALE GENOMIC DNA]</scope>
    <source>
        <strain evidence="2 3">KVB24</strain>
    </source>
</reference>
<organism evidence="2 3">
    <name type="scientific">Noviluteimonas caseinilytica</name>
    <dbReference type="NCBI Taxonomy" id="2675101"/>
    <lineage>
        <taxon>Bacteria</taxon>
        <taxon>Pseudomonadati</taxon>
        <taxon>Pseudomonadota</taxon>
        <taxon>Gammaproteobacteria</taxon>
        <taxon>Lysobacterales</taxon>
        <taxon>Lysobacteraceae</taxon>
        <taxon>Noviluteimonas</taxon>
    </lineage>
</organism>
<dbReference type="InterPro" id="IPR037523">
    <property type="entry name" value="VOC_core"/>
</dbReference>
<dbReference type="EMBL" id="AP024545">
    <property type="protein sequence ID" value="BCT93619.1"/>
    <property type="molecule type" value="Genomic_DNA"/>
</dbReference>
<protein>
    <submittedName>
        <fullName evidence="2">Glyoxalase/bleomycin resistance protein</fullName>
    </submittedName>
</protein>
<sequence>MPQPADAVLSVMLAVPDAAAATAWYRSALGAEELWNLGSVVGLVIAGAPVFLGEPANNGWDFPARLGMPSVRIEVFCDDPDAFLSRAVAAGAVGRTYPTRLHDMPWGPHRQGSFVDPFGHLWFVGDRSPLKQST</sequence>
<dbReference type="Gene3D" id="3.10.180.10">
    <property type="entry name" value="2,3-Dihydroxybiphenyl 1,2-Dioxygenase, domain 1"/>
    <property type="match status" value="1"/>
</dbReference>
<dbReference type="Pfam" id="PF00903">
    <property type="entry name" value="Glyoxalase"/>
    <property type="match status" value="1"/>
</dbReference>
<dbReference type="Proteomes" id="UP000681317">
    <property type="component" value="Chromosome"/>
</dbReference>
<keyword evidence="3" id="KW-1185">Reference proteome</keyword>
<dbReference type="SUPFAM" id="SSF54593">
    <property type="entry name" value="Glyoxalase/Bleomycin resistance protein/Dihydroxybiphenyl dioxygenase"/>
    <property type="match status" value="1"/>
</dbReference>
<dbReference type="InterPro" id="IPR029068">
    <property type="entry name" value="Glyas_Bleomycin-R_OHBP_Dase"/>
</dbReference>
<evidence type="ECO:0000313" key="2">
    <source>
        <dbReference type="EMBL" id="BCT93619.1"/>
    </source>
</evidence>
<dbReference type="PROSITE" id="PS51819">
    <property type="entry name" value="VOC"/>
    <property type="match status" value="1"/>
</dbReference>
<gene>
    <name evidence="2" type="ORF">LYSCAS_26430</name>
</gene>
<proteinExistence type="predicted"/>